<dbReference type="SUPFAM" id="SSF56529">
    <property type="entry name" value="FAH"/>
    <property type="match status" value="1"/>
</dbReference>
<name>A0A1M5KJ36_9HYPH</name>
<evidence type="ECO:0000313" key="4">
    <source>
        <dbReference type="EMBL" id="SHG52781.1"/>
    </source>
</evidence>
<dbReference type="GO" id="GO:0016853">
    <property type="term" value="F:isomerase activity"/>
    <property type="evidence" value="ECO:0007669"/>
    <property type="project" value="UniProtKB-ARBA"/>
</dbReference>
<dbReference type="InterPro" id="IPR051121">
    <property type="entry name" value="FAH"/>
</dbReference>
<keyword evidence="2" id="KW-0479">Metal-binding</keyword>
<evidence type="ECO:0000259" key="3">
    <source>
        <dbReference type="Pfam" id="PF01557"/>
    </source>
</evidence>
<dbReference type="OrthoDB" id="5197601at2"/>
<dbReference type="Gene3D" id="3.90.850.10">
    <property type="entry name" value="Fumarylacetoacetase-like, C-terminal domain"/>
    <property type="match status" value="1"/>
</dbReference>
<evidence type="ECO:0000256" key="1">
    <source>
        <dbReference type="ARBA" id="ARBA00010211"/>
    </source>
</evidence>
<dbReference type="Pfam" id="PF01557">
    <property type="entry name" value="FAA_hydrolase"/>
    <property type="match status" value="1"/>
</dbReference>
<protein>
    <submittedName>
        <fullName evidence="4">2-keto-4-pentenoate hydratase/2-oxohepta-3-ene-1,7-dioic acid hydratase (Catechol pathway)</fullName>
    </submittedName>
</protein>
<sequence>MQFVSYTRLGLPGFGARVDGGIVDLTGRIRPGITSLRQAIAADLLGEAAPLVVGRPAEFTEADVALLPVVPDPGKILCVGLNYETHRAETKRPDAKHPTIFTRFADTQIAHRQPILKPRVSDHLDYEAELAVVIGRGGRYIPEDRALEHVAGYACYNDATIRDWQRHTFQFTPGKNFPSTGPFGPQLVTPDEVGDYRTLKIVGRLNGQVMQEATLADLIFPIETLISYCSSFTPLRPGDVILTGTPGGVGDRREPPVFMKSGDVFEVEIPGVGLLVNPIAVEP</sequence>
<accession>A0A1M5KJ36</accession>
<dbReference type="PANTHER" id="PTHR42796">
    <property type="entry name" value="FUMARYLACETOACETATE HYDROLASE DOMAIN-CONTAINING PROTEIN 2A-RELATED"/>
    <property type="match status" value="1"/>
</dbReference>
<proteinExistence type="inferred from homology"/>
<dbReference type="GO" id="GO:0046872">
    <property type="term" value="F:metal ion binding"/>
    <property type="evidence" value="ECO:0007669"/>
    <property type="project" value="UniProtKB-KW"/>
</dbReference>
<dbReference type="FunFam" id="3.90.850.10:FF:000002">
    <property type="entry name" value="2-hydroxyhepta-2,4-diene-1,7-dioate isomerase"/>
    <property type="match status" value="1"/>
</dbReference>
<dbReference type="GO" id="GO:0019752">
    <property type="term" value="P:carboxylic acid metabolic process"/>
    <property type="evidence" value="ECO:0007669"/>
    <property type="project" value="UniProtKB-ARBA"/>
</dbReference>
<reference evidence="4 5" key="1">
    <citation type="submission" date="2016-11" db="EMBL/GenBank/DDBJ databases">
        <authorList>
            <person name="Jaros S."/>
            <person name="Januszkiewicz K."/>
            <person name="Wedrychowicz H."/>
        </authorList>
    </citation>
    <scope>NUCLEOTIDE SEQUENCE [LARGE SCALE GENOMIC DNA]</scope>
    <source>
        <strain evidence="4 5">DSM 19436</strain>
    </source>
</reference>
<dbReference type="PANTHER" id="PTHR42796:SF4">
    <property type="entry name" value="FUMARYLACETOACETATE HYDROLASE DOMAIN-CONTAINING PROTEIN 2A"/>
    <property type="match status" value="1"/>
</dbReference>
<dbReference type="AlphaFoldDB" id="A0A1M5KJ36"/>
<dbReference type="EMBL" id="FQUP01000005">
    <property type="protein sequence ID" value="SHG52781.1"/>
    <property type="molecule type" value="Genomic_DNA"/>
</dbReference>
<dbReference type="RefSeq" id="WP_073057493.1">
    <property type="nucleotide sequence ID" value="NZ_FQUP01000005.1"/>
</dbReference>
<keyword evidence="5" id="KW-1185">Reference proteome</keyword>
<evidence type="ECO:0000313" key="5">
    <source>
        <dbReference type="Proteomes" id="UP000184485"/>
    </source>
</evidence>
<dbReference type="InterPro" id="IPR011234">
    <property type="entry name" value="Fumarylacetoacetase-like_C"/>
</dbReference>
<evidence type="ECO:0000256" key="2">
    <source>
        <dbReference type="ARBA" id="ARBA00022723"/>
    </source>
</evidence>
<dbReference type="Proteomes" id="UP000184485">
    <property type="component" value="Unassembled WGS sequence"/>
</dbReference>
<feature type="domain" description="Fumarylacetoacetase-like C-terminal" evidence="3">
    <location>
        <begin position="75"/>
        <end position="279"/>
    </location>
</feature>
<comment type="similarity">
    <text evidence="1">Belongs to the FAH family.</text>
</comment>
<dbReference type="STRING" id="1122133.SAMN02745157_4409"/>
<gene>
    <name evidence="4" type="ORF">SAMN02745157_4409</name>
</gene>
<dbReference type="InterPro" id="IPR036663">
    <property type="entry name" value="Fumarylacetoacetase_C_sf"/>
</dbReference>
<organism evidence="4 5">
    <name type="scientific">Kaistia soli DSM 19436</name>
    <dbReference type="NCBI Taxonomy" id="1122133"/>
    <lineage>
        <taxon>Bacteria</taxon>
        <taxon>Pseudomonadati</taxon>
        <taxon>Pseudomonadota</taxon>
        <taxon>Alphaproteobacteria</taxon>
        <taxon>Hyphomicrobiales</taxon>
        <taxon>Kaistiaceae</taxon>
        <taxon>Kaistia</taxon>
    </lineage>
</organism>